<name>A0ACC0BRD7_CATRO</name>
<reference evidence="2" key="1">
    <citation type="journal article" date="2023" name="Nat. Plants">
        <title>Single-cell RNA sequencing provides a high-resolution roadmap for understanding the multicellular compartmentation of specialized metabolism.</title>
        <authorList>
            <person name="Sun S."/>
            <person name="Shen X."/>
            <person name="Li Y."/>
            <person name="Li Y."/>
            <person name="Wang S."/>
            <person name="Li R."/>
            <person name="Zhang H."/>
            <person name="Shen G."/>
            <person name="Guo B."/>
            <person name="Wei J."/>
            <person name="Xu J."/>
            <person name="St-Pierre B."/>
            <person name="Chen S."/>
            <person name="Sun C."/>
        </authorList>
    </citation>
    <scope>NUCLEOTIDE SEQUENCE [LARGE SCALE GENOMIC DNA]</scope>
</reference>
<protein>
    <submittedName>
        <fullName evidence="1">Uncharacterized protein</fullName>
    </submittedName>
</protein>
<dbReference type="Proteomes" id="UP001060085">
    <property type="component" value="Linkage Group LG02"/>
</dbReference>
<evidence type="ECO:0000313" key="1">
    <source>
        <dbReference type="EMBL" id="KAI5675232.1"/>
    </source>
</evidence>
<organism evidence="1 2">
    <name type="scientific">Catharanthus roseus</name>
    <name type="common">Madagascar periwinkle</name>
    <name type="synonym">Vinca rosea</name>
    <dbReference type="NCBI Taxonomy" id="4058"/>
    <lineage>
        <taxon>Eukaryota</taxon>
        <taxon>Viridiplantae</taxon>
        <taxon>Streptophyta</taxon>
        <taxon>Embryophyta</taxon>
        <taxon>Tracheophyta</taxon>
        <taxon>Spermatophyta</taxon>
        <taxon>Magnoliopsida</taxon>
        <taxon>eudicotyledons</taxon>
        <taxon>Gunneridae</taxon>
        <taxon>Pentapetalae</taxon>
        <taxon>asterids</taxon>
        <taxon>lamiids</taxon>
        <taxon>Gentianales</taxon>
        <taxon>Apocynaceae</taxon>
        <taxon>Rauvolfioideae</taxon>
        <taxon>Vinceae</taxon>
        <taxon>Catharanthinae</taxon>
        <taxon>Catharanthus</taxon>
    </lineage>
</organism>
<comment type="caution">
    <text evidence="1">The sequence shown here is derived from an EMBL/GenBank/DDBJ whole genome shotgun (WGS) entry which is preliminary data.</text>
</comment>
<accession>A0ACC0BRD7</accession>
<dbReference type="EMBL" id="CM044702">
    <property type="protein sequence ID" value="KAI5675232.1"/>
    <property type="molecule type" value="Genomic_DNA"/>
</dbReference>
<evidence type="ECO:0000313" key="2">
    <source>
        <dbReference type="Proteomes" id="UP001060085"/>
    </source>
</evidence>
<gene>
    <name evidence="1" type="ORF">M9H77_06182</name>
</gene>
<sequence>MEFLTDHFLLISLVILANVLLEGGVVGHNGNLDDCERENSGYVNKEYINKVNRSSFPKGFLFGTASSAYQVEGAWNVDGRGPSIWDHFGGANGDVAVDFYHRYKEDVGLMKDMNMDSFRFSISWSRILPNGKLSGGVNEKGIKFYNDLIDYLVAQGIKPMVTLSHWDIPQALDDEYGGFLSPKIVKDFRDYADLCFKRYGDRVKKWITFNEPWSFSRSGYDFGNHAPGRCSNWMNKNCIGGDSGKEPYLVSHHQLLSHALAVKLYQTKYKEHQKGKIGITLIVLWTVPYSSADRRAAIRVLDFNIGWYMNPLVYGDYPCSVKTLVGSRLPEFTAKESKLIKGSYDFIGVNYYTGFYVIDTTQTYDGLNFSFSKDPKGRLAVARNGVLIGTQAASDWLHSYPKGLFKVLKYIKKKYKNPTIYITESGVDEANNGSLPLEKQLKDEYRIKYYYLHFSNVLKAIKKGVRIKGFYSWAITDNFEWADGYTVRFGIIYVDFKNGLKRYPKLSAKWFQSFLQR</sequence>
<keyword evidence="2" id="KW-1185">Reference proteome</keyword>
<proteinExistence type="predicted"/>